<dbReference type="OrthoDB" id="668782at2"/>
<evidence type="ECO:0000259" key="2">
    <source>
        <dbReference type="Pfam" id="PF03795"/>
    </source>
</evidence>
<dbReference type="Proteomes" id="UP000249166">
    <property type="component" value="Unassembled WGS sequence"/>
</dbReference>
<sequence>MLFICTDPTASKYVAAEDNIEEWGAEMEARGVALHGDRLRPVEDATTVTVRGGEVVVSNGPFAKTEGWIAGYDIIKCTDLDEAIEVASKHPMAKFGKIEIRPVWPLGE</sequence>
<comment type="caution">
    <text evidence="3">The sequence shown here is derived from an EMBL/GenBank/DDBJ whole genome shotgun (WGS) entry which is preliminary data.</text>
</comment>
<dbReference type="PANTHER" id="PTHR35174">
    <property type="entry name" value="BLL7171 PROTEIN-RELATED"/>
    <property type="match status" value="1"/>
</dbReference>
<gene>
    <name evidence="3" type="ORF">DBZ45_16875</name>
</gene>
<proteinExistence type="inferred from homology"/>
<protein>
    <recommendedName>
        <fullName evidence="2">YCII-related domain-containing protein</fullName>
    </recommendedName>
</protein>
<evidence type="ECO:0000256" key="1">
    <source>
        <dbReference type="ARBA" id="ARBA00007689"/>
    </source>
</evidence>
<organism evidence="3 4">
    <name type="scientific">Arthrobacter globiformis</name>
    <dbReference type="NCBI Taxonomy" id="1665"/>
    <lineage>
        <taxon>Bacteria</taxon>
        <taxon>Bacillati</taxon>
        <taxon>Actinomycetota</taxon>
        <taxon>Actinomycetes</taxon>
        <taxon>Micrococcales</taxon>
        <taxon>Micrococcaceae</taxon>
        <taxon>Arthrobacter</taxon>
    </lineage>
</organism>
<evidence type="ECO:0000313" key="3">
    <source>
        <dbReference type="EMBL" id="RAM36154.1"/>
    </source>
</evidence>
<dbReference type="EMBL" id="QLNP01000098">
    <property type="protein sequence ID" value="RAM36154.1"/>
    <property type="molecule type" value="Genomic_DNA"/>
</dbReference>
<comment type="similarity">
    <text evidence="1">Belongs to the YciI family.</text>
</comment>
<evidence type="ECO:0000313" key="4">
    <source>
        <dbReference type="Proteomes" id="UP000249166"/>
    </source>
</evidence>
<dbReference type="SUPFAM" id="SSF54909">
    <property type="entry name" value="Dimeric alpha+beta barrel"/>
    <property type="match status" value="1"/>
</dbReference>
<reference evidence="3 4" key="1">
    <citation type="submission" date="2018-04" db="EMBL/GenBank/DDBJ databases">
        <title>Bacteria isolated from cave deposits of Manipur.</title>
        <authorList>
            <person name="Sahoo D."/>
            <person name="Sarangthem I."/>
            <person name="Nandeibam J."/>
        </authorList>
    </citation>
    <scope>NUCLEOTIDE SEQUENCE [LARGE SCALE GENOMIC DNA]</scope>
    <source>
        <strain evidence="4">mrc11</strain>
    </source>
</reference>
<feature type="domain" description="YCII-related" evidence="2">
    <location>
        <begin position="26"/>
        <end position="105"/>
    </location>
</feature>
<name>A0A328HDA9_ARTGO</name>
<dbReference type="RefSeq" id="WP_111905302.1">
    <property type="nucleotide sequence ID" value="NZ_QLNP01000098.1"/>
</dbReference>
<dbReference type="Pfam" id="PF03795">
    <property type="entry name" value="YCII"/>
    <property type="match status" value="1"/>
</dbReference>
<dbReference type="PANTHER" id="PTHR35174:SF3">
    <property type="entry name" value="BLL7171 PROTEIN"/>
    <property type="match status" value="1"/>
</dbReference>
<dbReference type="AlphaFoldDB" id="A0A328HDA9"/>
<dbReference type="InterPro" id="IPR005545">
    <property type="entry name" value="YCII"/>
</dbReference>
<accession>A0A328HDA9</accession>
<dbReference type="Gene3D" id="3.30.70.1060">
    <property type="entry name" value="Dimeric alpha+beta barrel"/>
    <property type="match status" value="1"/>
</dbReference>
<dbReference type="InterPro" id="IPR011008">
    <property type="entry name" value="Dimeric_a/b-barrel"/>
</dbReference>